<dbReference type="KEGG" id="sku:Sulku_2625"/>
<name>E4U3L2_SULKY</name>
<organism evidence="1 2">
    <name type="scientific">Sulfuricurvum kujiense (strain ATCC BAA-921 / DSM 16994 / JCM 11577 / YK-1)</name>
    <dbReference type="NCBI Taxonomy" id="709032"/>
    <lineage>
        <taxon>Bacteria</taxon>
        <taxon>Pseudomonadati</taxon>
        <taxon>Campylobacterota</taxon>
        <taxon>Epsilonproteobacteria</taxon>
        <taxon>Campylobacterales</taxon>
        <taxon>Sulfurimonadaceae</taxon>
        <taxon>Sulfuricurvum</taxon>
    </lineage>
</organism>
<proteinExistence type="predicted"/>
<geneLocation type="plasmid" evidence="1 2">
    <name>pSULKU01</name>
</geneLocation>
<keyword evidence="2" id="KW-1185">Reference proteome</keyword>
<dbReference type="AlphaFoldDB" id="E4U3L2"/>
<dbReference type="RefSeq" id="WP_013449890.1">
    <property type="nucleotide sequence ID" value="NC_014754.1"/>
</dbReference>
<sequence>MRKVETRLDEATIARIETSGKSVYEFLQEAVACKLENDRVLQIDEMLLKNQKAIRAEIANAFTEKLDHVEERMLAVLNAQQKISTQKLDEAKEIIANSLEPHDSFRANVSAALQKIAAHIKG</sequence>
<reference evidence="1 2" key="1">
    <citation type="journal article" date="2012" name="Stand. Genomic Sci.">
        <title>Complete genome sequence of the sulfur compounds oxidizing chemolithoautotroph Sulfuricurvum kujiense type strain (YK-1(T)).</title>
        <authorList>
            <person name="Han C."/>
            <person name="Kotsyurbenko O."/>
            <person name="Chertkov O."/>
            <person name="Held B."/>
            <person name="Lapidus A."/>
            <person name="Nolan M."/>
            <person name="Lucas S."/>
            <person name="Hammon N."/>
            <person name="Deshpande S."/>
            <person name="Cheng J.F."/>
            <person name="Tapia R."/>
            <person name="Goodwin L.A."/>
            <person name="Pitluck S."/>
            <person name="Liolios K."/>
            <person name="Pagani I."/>
            <person name="Ivanova N."/>
            <person name="Mavromatis K."/>
            <person name="Mikhailova N."/>
            <person name="Pati A."/>
            <person name="Chen A."/>
            <person name="Palaniappan K."/>
            <person name="Land M."/>
            <person name="Hauser L."/>
            <person name="Chang Y.J."/>
            <person name="Jeffries C.D."/>
            <person name="Brambilla E.M."/>
            <person name="Rohde M."/>
            <person name="Spring S."/>
            <person name="Sikorski J."/>
            <person name="Goker M."/>
            <person name="Woyke T."/>
            <person name="Bristow J."/>
            <person name="Eisen J.A."/>
            <person name="Markowitz V."/>
            <person name="Hugenholtz P."/>
            <person name="Kyrpides N.C."/>
            <person name="Klenk H.P."/>
            <person name="Detter J.C."/>
        </authorList>
    </citation>
    <scope>NUCLEOTIDE SEQUENCE [LARGE SCALE GENOMIC DNA]</scope>
    <source>
        <strain evidence="2">ATCC BAA-921 / DSM 16994 / JCM 11577 / YK-1</strain>
    </source>
</reference>
<evidence type="ECO:0000313" key="1">
    <source>
        <dbReference type="EMBL" id="ADR35278.1"/>
    </source>
</evidence>
<gene>
    <name evidence="1" type="ordered locus">Sulku_2625</name>
</gene>
<dbReference type="HOGENOM" id="CLU_2025566_0_0_7"/>
<dbReference type="EMBL" id="CP002356">
    <property type="protein sequence ID" value="ADR35278.1"/>
    <property type="molecule type" value="Genomic_DNA"/>
</dbReference>
<evidence type="ECO:0000313" key="2">
    <source>
        <dbReference type="Proteomes" id="UP000008721"/>
    </source>
</evidence>
<keyword evidence="1" id="KW-0614">Plasmid</keyword>
<accession>E4U3L2</accession>
<dbReference type="Proteomes" id="UP000008721">
    <property type="component" value="Plasmid pSULKU01"/>
</dbReference>
<protein>
    <submittedName>
        <fullName evidence="1">Uncharacterized protein</fullName>
    </submittedName>
</protein>